<reference evidence="11 12" key="1">
    <citation type="submission" date="2020-09" db="EMBL/GenBank/DDBJ databases">
        <title>Pseudoxanthomonas sp. CAU 1598 isolated from sand of Yaerae Beach.</title>
        <authorList>
            <person name="Kim W."/>
        </authorList>
    </citation>
    <scope>NUCLEOTIDE SEQUENCE [LARGE SCALE GENOMIC DNA]</scope>
    <source>
        <strain evidence="11 12">CAU 1598</strain>
    </source>
</reference>
<keyword evidence="3" id="KW-0597">Phosphoprotein</keyword>
<evidence type="ECO:0000256" key="3">
    <source>
        <dbReference type="ARBA" id="ARBA00022553"/>
    </source>
</evidence>
<dbReference type="SMART" id="SM00091">
    <property type="entry name" value="PAS"/>
    <property type="match status" value="2"/>
</dbReference>
<dbReference type="InterPro" id="IPR003661">
    <property type="entry name" value="HisK_dim/P_dom"/>
</dbReference>
<sequence length="540" mass="59915">MAAELRDPVGEPSASAVAIPACDPSLYSVVETALDGIITCDADGRVMIFNAAAEAMFGVPRAEVLGQPMERFIPPQVRERHPGWMRQFAESRTPPRRIRGPGQVRALRANGEQFPVEASISHTVVNGASLFTVVLRDISERVAQELALRQSRAAVADLNNRLALAVAGSGYGIWERDLSHQQLTWDAQMCRIFGFTEQEFDGRHETWRACVHPDELARVDAEGKAFRQGRPFQQFLYRIYRRNDGELRYIEGNGYVQLDEQGKPQRWVGMNRDVTDRVMAEERLRQLNAELEQRVEQRTAQLLAAKDQADHASRAKSEFLTKMSHELRTPLHSILGFTKLAIEDDAELSQEQRMRFLERIRHSGDVLLGLVNDLLDTAKIEAGKLLLSRGPVDLAVILLCVLEEFQPAMEQKSLQLRGKRRAHAPALGDEARLAQALRNVIANALRFAPPGSAVQCELESLPRAWLISVSDQGPGVPAAERESVFEPFTQSSVATGSGGTGLGLPITRGIVELHGGRVWCEPSPCGARFCIELPRETDGE</sequence>
<dbReference type="Gene3D" id="1.10.287.130">
    <property type="match status" value="1"/>
</dbReference>
<dbReference type="Gene3D" id="3.30.565.10">
    <property type="entry name" value="Histidine kinase-like ATPase, C-terminal domain"/>
    <property type="match status" value="1"/>
</dbReference>
<accession>A0AAW3ZM10</accession>
<dbReference type="GO" id="GO:0000155">
    <property type="term" value="F:phosphorelay sensor kinase activity"/>
    <property type="evidence" value="ECO:0007669"/>
    <property type="project" value="InterPro"/>
</dbReference>
<keyword evidence="7" id="KW-0175">Coiled coil</keyword>
<dbReference type="Pfam" id="PF08447">
    <property type="entry name" value="PAS_3"/>
    <property type="match status" value="1"/>
</dbReference>
<dbReference type="InterPro" id="IPR000700">
    <property type="entry name" value="PAS-assoc_C"/>
</dbReference>
<dbReference type="EMBL" id="JACYTR010000043">
    <property type="protein sequence ID" value="MBD8527193.1"/>
    <property type="molecule type" value="Genomic_DNA"/>
</dbReference>
<dbReference type="Gene3D" id="3.30.450.20">
    <property type="entry name" value="PAS domain"/>
    <property type="match status" value="2"/>
</dbReference>
<evidence type="ECO:0000256" key="7">
    <source>
        <dbReference type="SAM" id="Coils"/>
    </source>
</evidence>
<dbReference type="NCBIfam" id="TIGR00229">
    <property type="entry name" value="sensory_box"/>
    <property type="match status" value="2"/>
</dbReference>
<dbReference type="Gene3D" id="2.10.70.100">
    <property type="match status" value="1"/>
</dbReference>
<proteinExistence type="predicted"/>
<dbReference type="Pfam" id="PF02518">
    <property type="entry name" value="HATPase_c"/>
    <property type="match status" value="1"/>
</dbReference>
<comment type="catalytic activity">
    <reaction evidence="1">
        <text>ATP + protein L-histidine = ADP + protein N-phospho-L-histidine.</text>
        <dbReference type="EC" id="2.7.13.3"/>
    </reaction>
</comment>
<dbReference type="PROSITE" id="PS50113">
    <property type="entry name" value="PAC"/>
    <property type="match status" value="1"/>
</dbReference>
<dbReference type="Proteomes" id="UP000613768">
    <property type="component" value="Unassembled WGS sequence"/>
</dbReference>
<evidence type="ECO:0000256" key="6">
    <source>
        <dbReference type="ARBA" id="ARBA00023012"/>
    </source>
</evidence>
<dbReference type="InterPro" id="IPR036890">
    <property type="entry name" value="HATPase_C_sf"/>
</dbReference>
<dbReference type="SMART" id="SM00086">
    <property type="entry name" value="PAC"/>
    <property type="match status" value="2"/>
</dbReference>
<evidence type="ECO:0000256" key="4">
    <source>
        <dbReference type="ARBA" id="ARBA00022679"/>
    </source>
</evidence>
<keyword evidence="6" id="KW-0902">Two-component regulatory system</keyword>
<dbReference type="InterPro" id="IPR000014">
    <property type="entry name" value="PAS"/>
</dbReference>
<evidence type="ECO:0000256" key="1">
    <source>
        <dbReference type="ARBA" id="ARBA00000085"/>
    </source>
</evidence>
<dbReference type="Pfam" id="PF13426">
    <property type="entry name" value="PAS_9"/>
    <property type="match status" value="1"/>
</dbReference>
<dbReference type="CDD" id="cd00130">
    <property type="entry name" value="PAS"/>
    <property type="match status" value="2"/>
</dbReference>
<feature type="coiled-coil region" evidence="7">
    <location>
        <begin position="277"/>
        <end position="308"/>
    </location>
</feature>
<dbReference type="InterPro" id="IPR035965">
    <property type="entry name" value="PAS-like_dom_sf"/>
</dbReference>
<name>A0AAW3ZM10_9GAMM</name>
<dbReference type="SMART" id="SM00387">
    <property type="entry name" value="HATPase_c"/>
    <property type="match status" value="1"/>
</dbReference>
<dbReference type="AlphaFoldDB" id="A0AAW3ZM10"/>
<dbReference type="InterPro" id="IPR001610">
    <property type="entry name" value="PAC"/>
</dbReference>
<dbReference type="Pfam" id="PF00512">
    <property type="entry name" value="HisKA"/>
    <property type="match status" value="1"/>
</dbReference>
<keyword evidence="4" id="KW-0808">Transferase</keyword>
<dbReference type="InterPro" id="IPR036097">
    <property type="entry name" value="HisK_dim/P_sf"/>
</dbReference>
<protein>
    <recommendedName>
        <fullName evidence="2">histidine kinase</fullName>
        <ecNumber evidence="2">2.7.13.3</ecNumber>
    </recommendedName>
</protein>
<dbReference type="InterPro" id="IPR013655">
    <property type="entry name" value="PAS_fold_3"/>
</dbReference>
<feature type="domain" description="Histidine kinase" evidence="8">
    <location>
        <begin position="322"/>
        <end position="537"/>
    </location>
</feature>
<comment type="caution">
    <text evidence="11">The sequence shown here is derived from an EMBL/GenBank/DDBJ whole genome shotgun (WGS) entry which is preliminary data.</text>
</comment>
<dbReference type="SUPFAM" id="SSF55874">
    <property type="entry name" value="ATPase domain of HSP90 chaperone/DNA topoisomerase II/histidine kinase"/>
    <property type="match status" value="1"/>
</dbReference>
<dbReference type="PRINTS" id="PR00344">
    <property type="entry name" value="BCTRLSENSOR"/>
</dbReference>
<dbReference type="InterPro" id="IPR004358">
    <property type="entry name" value="Sig_transdc_His_kin-like_C"/>
</dbReference>
<organism evidence="11 12">
    <name type="scientific">Pseudomarimonas arenosa</name>
    <dbReference type="NCBI Taxonomy" id="2774145"/>
    <lineage>
        <taxon>Bacteria</taxon>
        <taxon>Pseudomonadati</taxon>
        <taxon>Pseudomonadota</taxon>
        <taxon>Gammaproteobacteria</taxon>
        <taxon>Lysobacterales</taxon>
        <taxon>Lysobacteraceae</taxon>
        <taxon>Pseudomarimonas</taxon>
    </lineage>
</organism>
<dbReference type="PANTHER" id="PTHR43711:SF1">
    <property type="entry name" value="HISTIDINE KINASE 1"/>
    <property type="match status" value="1"/>
</dbReference>
<dbReference type="InterPro" id="IPR003594">
    <property type="entry name" value="HATPase_dom"/>
</dbReference>
<keyword evidence="12" id="KW-1185">Reference proteome</keyword>
<dbReference type="CDD" id="cd00082">
    <property type="entry name" value="HisKA"/>
    <property type="match status" value="1"/>
</dbReference>
<evidence type="ECO:0000313" key="11">
    <source>
        <dbReference type="EMBL" id="MBD8527193.1"/>
    </source>
</evidence>
<evidence type="ECO:0000256" key="5">
    <source>
        <dbReference type="ARBA" id="ARBA00022777"/>
    </source>
</evidence>
<dbReference type="CDD" id="cd00075">
    <property type="entry name" value="HATPase"/>
    <property type="match status" value="1"/>
</dbReference>
<dbReference type="PROSITE" id="PS50109">
    <property type="entry name" value="HIS_KIN"/>
    <property type="match status" value="1"/>
</dbReference>
<evidence type="ECO:0000259" key="9">
    <source>
        <dbReference type="PROSITE" id="PS50112"/>
    </source>
</evidence>
<dbReference type="PROSITE" id="PS50112">
    <property type="entry name" value="PAS"/>
    <property type="match status" value="1"/>
</dbReference>
<dbReference type="PANTHER" id="PTHR43711">
    <property type="entry name" value="TWO-COMPONENT HISTIDINE KINASE"/>
    <property type="match status" value="1"/>
</dbReference>
<dbReference type="SUPFAM" id="SSF55785">
    <property type="entry name" value="PYP-like sensor domain (PAS domain)"/>
    <property type="match status" value="2"/>
</dbReference>
<evidence type="ECO:0000313" key="12">
    <source>
        <dbReference type="Proteomes" id="UP000613768"/>
    </source>
</evidence>
<evidence type="ECO:0000259" key="10">
    <source>
        <dbReference type="PROSITE" id="PS50113"/>
    </source>
</evidence>
<dbReference type="SMART" id="SM00388">
    <property type="entry name" value="HisKA"/>
    <property type="match status" value="1"/>
</dbReference>
<feature type="domain" description="PAS" evidence="9">
    <location>
        <begin position="22"/>
        <end position="92"/>
    </location>
</feature>
<evidence type="ECO:0000256" key="2">
    <source>
        <dbReference type="ARBA" id="ARBA00012438"/>
    </source>
</evidence>
<dbReference type="InterPro" id="IPR005467">
    <property type="entry name" value="His_kinase_dom"/>
</dbReference>
<dbReference type="EC" id="2.7.13.3" evidence="2"/>
<evidence type="ECO:0000259" key="8">
    <source>
        <dbReference type="PROSITE" id="PS50109"/>
    </source>
</evidence>
<keyword evidence="5" id="KW-0418">Kinase</keyword>
<dbReference type="RefSeq" id="WP_192030613.1">
    <property type="nucleotide sequence ID" value="NZ_JACYTR010000043.1"/>
</dbReference>
<gene>
    <name evidence="11" type="ORF">IFO71_15730</name>
</gene>
<dbReference type="InterPro" id="IPR050736">
    <property type="entry name" value="Sensor_HK_Regulatory"/>
</dbReference>
<dbReference type="SUPFAM" id="SSF47384">
    <property type="entry name" value="Homodimeric domain of signal transducing histidine kinase"/>
    <property type="match status" value="1"/>
</dbReference>
<feature type="domain" description="PAC" evidence="10">
    <location>
        <begin position="233"/>
        <end position="286"/>
    </location>
</feature>